<evidence type="ECO:0000313" key="13">
    <source>
        <dbReference type="Proteomes" id="UP000566819"/>
    </source>
</evidence>
<dbReference type="PRINTS" id="PR00344">
    <property type="entry name" value="BCTRLSENSOR"/>
</dbReference>
<dbReference type="SUPFAM" id="SSF52172">
    <property type="entry name" value="CheY-like"/>
    <property type="match status" value="1"/>
</dbReference>
<dbReference type="InterPro" id="IPR003018">
    <property type="entry name" value="GAF"/>
</dbReference>
<dbReference type="OrthoDB" id="2015534at2759"/>
<feature type="modified residue" description="4-aspartylphosphate" evidence="7">
    <location>
        <position position="797"/>
    </location>
</feature>
<dbReference type="SMART" id="SM00387">
    <property type="entry name" value="HATPase_c"/>
    <property type="match status" value="1"/>
</dbReference>
<feature type="domain" description="Phytochrome chromophore attachment site" evidence="9">
    <location>
        <begin position="116"/>
        <end position="276"/>
    </location>
</feature>
<dbReference type="GO" id="GO:0005524">
    <property type="term" value="F:ATP binding"/>
    <property type="evidence" value="ECO:0007669"/>
    <property type="project" value="UniProtKB-KW"/>
</dbReference>
<keyword evidence="5" id="KW-0067">ATP-binding</keyword>
<evidence type="ECO:0000256" key="5">
    <source>
        <dbReference type="ARBA" id="ARBA00022840"/>
    </source>
</evidence>
<dbReference type="EMBL" id="JAAMPI010000048">
    <property type="protein sequence ID" value="KAF4636817.1"/>
    <property type="molecule type" value="Genomic_DNA"/>
</dbReference>
<protein>
    <submittedName>
        <fullName evidence="12">Uncharacterized protein</fullName>
    </submittedName>
</protein>
<proteinExistence type="predicted"/>
<gene>
    <name evidence="12" type="ORF">G7Y89_g1267</name>
</gene>
<dbReference type="Gene3D" id="3.30.450.40">
    <property type="match status" value="1"/>
</dbReference>
<feature type="compositionally biased region" description="Polar residues" evidence="8">
    <location>
        <begin position="536"/>
        <end position="545"/>
    </location>
</feature>
<keyword evidence="3" id="KW-0547">Nucleotide-binding</keyword>
<dbReference type="PANTHER" id="PTHR43065:SF10">
    <property type="entry name" value="PEROXIDE STRESS-ACTIVATED HISTIDINE KINASE MAK3"/>
    <property type="match status" value="1"/>
</dbReference>
<dbReference type="CDD" id="cd17546">
    <property type="entry name" value="REC_hyHK_CKI1_RcsC-like"/>
    <property type="match status" value="1"/>
</dbReference>
<dbReference type="InterPro" id="IPR016132">
    <property type="entry name" value="Phyto_chromo_attachment"/>
</dbReference>
<dbReference type="PROSITE" id="PS50046">
    <property type="entry name" value="PHYTOCHROME_2"/>
    <property type="match status" value="1"/>
</dbReference>
<dbReference type="InterPro" id="IPR005467">
    <property type="entry name" value="His_kinase_dom"/>
</dbReference>
<evidence type="ECO:0000256" key="4">
    <source>
        <dbReference type="ARBA" id="ARBA00022777"/>
    </source>
</evidence>
<keyword evidence="6" id="KW-0902">Two-component regulatory system</keyword>
<dbReference type="InterPro" id="IPR003594">
    <property type="entry name" value="HATPase_dom"/>
</dbReference>
<sequence length="880" mass="97508">MTSYVERVFPIRIKIDSEKERLRRAPGHDNVVICELEPILAVQSPPTTGVSDNAQPQKPAKLINYVYSTDEWKKSTTRTTRLLHALQSSPDIRSTNSEGLIGAVNEIRAQLLSSKTVEDLFSTIIGTVSKLTGFDRVMVYRFSECKCGAVVAEYVNPVISEDLFIGLHFPSPDLPVRTRNLYKADRVQILRNGSGGKSSLRFRDASDTELDLTGAYLRDCTPDQVQFLSDLNVSSIMITSLVVEGDLSGLITHHSYGSRTTEIALPLREICRNIGQCVSSQVEQLLDSERLEARLLLATGLSQKSPAAFITDSASTLLEIFASEFSMLIMNDEVRPVGKLVSYDEALALVHADFPDLHYALGFPHIAEPLAIPLSTSGADFLIMGGVCDEYEQSVTFCYHVRSRCHVNGVYLALEASSMFLVERYPNQVMILEHELNTNSNIGKLYDYIVETASMISTLYGTFTEIWRKKQAYLEKSRMRQLLISNASHDDGNMEKGVHEHVKESLTASKSLIYVISDLLNLTKGDESSDSIHEQIPTTGTGDPQRLRQTLSNILSSALAHSNHGAIRIEVHGEKIVNSTDLGILIHISITDEGQGMSEEQLDTLFHQFENILDRSNGIQADTSNNSGNIQNIGLRLAVVARFVYSCNGELRIRTKQGAGTQIRISLSMGIEAPEMTKSEPLLTPPTETAIMGSVVCGQNTPESTVRVNLGTPLDQPEGSSSTLKDAYLFPTSIILTVLIDKIKLQILVAEDNPLNAKILKLRLLNLGHDVVVVGDRQICFDTFRASRGPFDVILMDLQSYGSVPIFAVSTSLEESKRDDYILRGFNEWVLKPIDFRRLGLLMSSIWDQGARSSCAYKPEMWESGGWFEKKGLKRGSKTL</sequence>
<name>A0A8H4RYI1_9HELO</name>
<comment type="caution">
    <text evidence="12">The sequence shown here is derived from an EMBL/GenBank/DDBJ whole genome shotgun (WGS) entry which is preliminary data.</text>
</comment>
<dbReference type="InterPro" id="IPR011006">
    <property type="entry name" value="CheY-like_superfamily"/>
</dbReference>
<dbReference type="InterPro" id="IPR036890">
    <property type="entry name" value="HATPase_C_sf"/>
</dbReference>
<keyword evidence="4" id="KW-0418">Kinase</keyword>
<organism evidence="12 13">
    <name type="scientific">Cudoniella acicularis</name>
    <dbReference type="NCBI Taxonomy" id="354080"/>
    <lineage>
        <taxon>Eukaryota</taxon>
        <taxon>Fungi</taxon>
        <taxon>Dikarya</taxon>
        <taxon>Ascomycota</taxon>
        <taxon>Pezizomycotina</taxon>
        <taxon>Leotiomycetes</taxon>
        <taxon>Helotiales</taxon>
        <taxon>Tricladiaceae</taxon>
        <taxon>Cudoniella</taxon>
    </lineage>
</organism>
<evidence type="ECO:0000313" key="12">
    <source>
        <dbReference type="EMBL" id="KAF4636817.1"/>
    </source>
</evidence>
<dbReference type="PROSITE" id="PS50109">
    <property type="entry name" value="HIS_KIN"/>
    <property type="match status" value="1"/>
</dbReference>
<dbReference type="AlphaFoldDB" id="A0A8H4RYI1"/>
<evidence type="ECO:0000256" key="6">
    <source>
        <dbReference type="ARBA" id="ARBA00023012"/>
    </source>
</evidence>
<feature type="domain" description="Response regulatory" evidence="11">
    <location>
        <begin position="746"/>
        <end position="847"/>
    </location>
</feature>
<evidence type="ECO:0000256" key="2">
    <source>
        <dbReference type="ARBA" id="ARBA00022679"/>
    </source>
</evidence>
<dbReference type="Proteomes" id="UP000566819">
    <property type="component" value="Unassembled WGS sequence"/>
</dbReference>
<evidence type="ECO:0000259" key="9">
    <source>
        <dbReference type="PROSITE" id="PS50046"/>
    </source>
</evidence>
<dbReference type="Pfam" id="PF01590">
    <property type="entry name" value="GAF"/>
    <property type="match status" value="1"/>
</dbReference>
<dbReference type="SMART" id="SM00448">
    <property type="entry name" value="REC"/>
    <property type="match status" value="1"/>
</dbReference>
<evidence type="ECO:0000256" key="1">
    <source>
        <dbReference type="ARBA" id="ARBA00022553"/>
    </source>
</evidence>
<dbReference type="Gene3D" id="3.40.50.2300">
    <property type="match status" value="1"/>
</dbReference>
<keyword evidence="2" id="KW-0808">Transferase</keyword>
<evidence type="ECO:0000259" key="10">
    <source>
        <dbReference type="PROSITE" id="PS50109"/>
    </source>
</evidence>
<dbReference type="Pfam" id="PF02518">
    <property type="entry name" value="HATPase_c"/>
    <property type="match status" value="1"/>
</dbReference>
<dbReference type="InterPro" id="IPR029016">
    <property type="entry name" value="GAF-like_dom_sf"/>
</dbReference>
<dbReference type="PROSITE" id="PS50110">
    <property type="entry name" value="RESPONSE_REGULATORY"/>
    <property type="match status" value="1"/>
</dbReference>
<feature type="region of interest" description="Disordered" evidence="8">
    <location>
        <begin position="526"/>
        <end position="545"/>
    </location>
</feature>
<dbReference type="InterPro" id="IPR004358">
    <property type="entry name" value="Sig_transdc_His_kin-like_C"/>
</dbReference>
<evidence type="ECO:0000256" key="3">
    <source>
        <dbReference type="ARBA" id="ARBA00022741"/>
    </source>
</evidence>
<dbReference type="GO" id="GO:0000160">
    <property type="term" value="P:phosphorelay signal transduction system"/>
    <property type="evidence" value="ECO:0007669"/>
    <property type="project" value="UniProtKB-KW"/>
</dbReference>
<dbReference type="GO" id="GO:0016301">
    <property type="term" value="F:kinase activity"/>
    <property type="evidence" value="ECO:0007669"/>
    <property type="project" value="UniProtKB-KW"/>
</dbReference>
<dbReference type="InterPro" id="IPR001789">
    <property type="entry name" value="Sig_transdc_resp-reg_receiver"/>
</dbReference>
<evidence type="ECO:0000256" key="8">
    <source>
        <dbReference type="SAM" id="MobiDB-lite"/>
    </source>
</evidence>
<accession>A0A8H4RYI1</accession>
<keyword evidence="1 7" id="KW-0597">Phosphoprotein</keyword>
<keyword evidence="13" id="KW-1185">Reference proteome</keyword>
<evidence type="ECO:0000256" key="7">
    <source>
        <dbReference type="PROSITE-ProRule" id="PRU00169"/>
    </source>
</evidence>
<dbReference type="PANTHER" id="PTHR43065">
    <property type="entry name" value="SENSOR HISTIDINE KINASE"/>
    <property type="match status" value="1"/>
</dbReference>
<dbReference type="SMART" id="SM00065">
    <property type="entry name" value="GAF"/>
    <property type="match status" value="1"/>
</dbReference>
<evidence type="ECO:0000259" key="11">
    <source>
        <dbReference type="PROSITE" id="PS50110"/>
    </source>
</evidence>
<feature type="domain" description="Histidine kinase" evidence="10">
    <location>
        <begin position="542"/>
        <end position="671"/>
    </location>
</feature>
<dbReference type="SUPFAM" id="SSF55781">
    <property type="entry name" value="GAF domain-like"/>
    <property type="match status" value="1"/>
</dbReference>
<reference evidence="12 13" key="1">
    <citation type="submission" date="2020-03" db="EMBL/GenBank/DDBJ databases">
        <title>Draft Genome Sequence of Cudoniella acicularis.</title>
        <authorList>
            <person name="Buettner E."/>
            <person name="Kellner H."/>
        </authorList>
    </citation>
    <scope>NUCLEOTIDE SEQUENCE [LARGE SCALE GENOMIC DNA]</scope>
    <source>
        <strain evidence="12 13">DSM 108380</strain>
    </source>
</reference>
<dbReference type="Gene3D" id="3.30.565.10">
    <property type="entry name" value="Histidine kinase-like ATPase, C-terminal domain"/>
    <property type="match status" value="1"/>
</dbReference>
<dbReference type="SUPFAM" id="SSF55874">
    <property type="entry name" value="ATPase domain of HSP90 chaperone/DNA topoisomerase II/histidine kinase"/>
    <property type="match status" value="1"/>
</dbReference>